<keyword evidence="2" id="KW-1185">Reference proteome</keyword>
<proteinExistence type="predicted"/>
<dbReference type="InterPro" id="IPR021889">
    <property type="entry name" value="DUF3500"/>
</dbReference>
<organism evidence="1 2">
    <name type="scientific">Hyunsoonleella rubra</name>
    <dbReference type="NCBI Taxonomy" id="1737062"/>
    <lineage>
        <taxon>Bacteria</taxon>
        <taxon>Pseudomonadati</taxon>
        <taxon>Bacteroidota</taxon>
        <taxon>Flavobacteriia</taxon>
        <taxon>Flavobacteriales</taxon>
        <taxon>Flavobacteriaceae</taxon>
    </lineage>
</organism>
<dbReference type="RefSeq" id="WP_380292720.1">
    <property type="nucleotide sequence ID" value="NZ_JBHULY010000033.1"/>
</dbReference>
<dbReference type="Proteomes" id="UP001597476">
    <property type="component" value="Unassembled WGS sequence"/>
</dbReference>
<dbReference type="Pfam" id="PF12006">
    <property type="entry name" value="DUF3500"/>
    <property type="match status" value="1"/>
</dbReference>
<protein>
    <submittedName>
        <fullName evidence="1">DUF3500 domain-containing protein</fullName>
    </submittedName>
</protein>
<gene>
    <name evidence="1" type="ORF">ACFSR8_13060</name>
</gene>
<dbReference type="EMBL" id="JBHULY010000033">
    <property type="protein sequence ID" value="MFD2727144.1"/>
    <property type="molecule type" value="Genomic_DNA"/>
</dbReference>
<accession>A0ABW5TD01</accession>
<name>A0ABW5TD01_9FLAO</name>
<comment type="caution">
    <text evidence="1">The sequence shown here is derived from an EMBL/GenBank/DDBJ whole genome shotgun (WGS) entry which is preliminary data.</text>
</comment>
<evidence type="ECO:0000313" key="2">
    <source>
        <dbReference type="Proteomes" id="UP001597476"/>
    </source>
</evidence>
<dbReference type="PANTHER" id="PTHR37489">
    <property type="entry name" value="DUF3500 DOMAIN-CONTAINING PROTEIN"/>
    <property type="match status" value="1"/>
</dbReference>
<evidence type="ECO:0000313" key="1">
    <source>
        <dbReference type="EMBL" id="MFD2727144.1"/>
    </source>
</evidence>
<sequence length="333" mass="38434">MKPFLVIVLLSTLWAFPQSPENHPAVNFLNALNETQKANVMFLFEDEKKTDWHYFPSTSFSREGIAIKQLNPSQKLLLHELLKASLSESGFNTTLKIIDLENVLAELSGDYVRRDSGAYYVSFYGNPYKNPLWSWSFEGHHVSLNFTVLNGKTFLAPRFFGANPATIRSGDRKGERMFQSEEDLALEFMKSLNGEQRKSALIRNSAYSDIITKNDPKVSPLPVEGIPFHTLNRTQRSLLLNLIRQHLSDRIEQRFNEIFNGITSEELQDIHFGWAGEISLTAPHYYRIQGKSFLIEFDNIQNNANHIHIVWRDFDGDFGRDLIKEHYQTSHKH</sequence>
<reference evidence="2" key="1">
    <citation type="journal article" date="2019" name="Int. J. Syst. Evol. Microbiol.">
        <title>The Global Catalogue of Microorganisms (GCM) 10K type strain sequencing project: providing services to taxonomists for standard genome sequencing and annotation.</title>
        <authorList>
            <consortium name="The Broad Institute Genomics Platform"/>
            <consortium name="The Broad Institute Genome Sequencing Center for Infectious Disease"/>
            <person name="Wu L."/>
            <person name="Ma J."/>
        </authorList>
    </citation>
    <scope>NUCLEOTIDE SEQUENCE [LARGE SCALE GENOMIC DNA]</scope>
    <source>
        <strain evidence="2">KCTC 42398</strain>
    </source>
</reference>
<dbReference type="PANTHER" id="PTHR37489:SF1">
    <property type="entry name" value="DUF3500 DOMAIN-CONTAINING PROTEIN"/>
    <property type="match status" value="1"/>
</dbReference>